<evidence type="ECO:0000256" key="5">
    <source>
        <dbReference type="PIRSR" id="PIRSR602401-1"/>
    </source>
</evidence>
<reference evidence="8" key="1">
    <citation type="journal article" date="2012" name="PLoS Genet.">
        <title>Comparative analysis of the genomes of two field isolates of the rice blast fungus Magnaporthe oryzae.</title>
        <authorList>
            <person name="Xue M."/>
            <person name="Yang J."/>
            <person name="Li Z."/>
            <person name="Hu S."/>
            <person name="Yao N."/>
            <person name="Dean R.A."/>
            <person name="Zhao W."/>
            <person name="Shen M."/>
            <person name="Zhang H."/>
            <person name="Li C."/>
            <person name="Liu L."/>
            <person name="Cao L."/>
            <person name="Xu X."/>
            <person name="Xing Y."/>
            <person name="Hsiang T."/>
            <person name="Zhang Z."/>
            <person name="Xu J.R."/>
            <person name="Peng Y.L."/>
        </authorList>
    </citation>
    <scope>NUCLEOTIDE SEQUENCE [LARGE SCALE GENOMIC DNA]</scope>
    <source>
        <strain evidence="8">P131</strain>
    </source>
</reference>
<dbReference type="PANTHER" id="PTHR46300">
    <property type="entry name" value="P450, PUTATIVE (EUROFUNG)-RELATED-RELATED"/>
    <property type="match status" value="1"/>
</dbReference>
<keyword evidence="6" id="KW-0503">Monooxygenase</keyword>
<feature type="transmembrane region" description="Helical" evidence="7">
    <location>
        <begin position="296"/>
        <end position="321"/>
    </location>
</feature>
<dbReference type="InterPro" id="IPR050364">
    <property type="entry name" value="Cytochrome_P450_fung"/>
</dbReference>
<dbReference type="PROSITE" id="PS00086">
    <property type="entry name" value="CYTOCHROME_P450"/>
    <property type="match status" value="1"/>
</dbReference>
<proteinExistence type="inferred from homology"/>
<dbReference type="GO" id="GO:0005506">
    <property type="term" value="F:iron ion binding"/>
    <property type="evidence" value="ECO:0007669"/>
    <property type="project" value="InterPro"/>
</dbReference>
<evidence type="ECO:0000256" key="2">
    <source>
        <dbReference type="ARBA" id="ARBA00022723"/>
    </source>
</evidence>
<evidence type="ECO:0000256" key="6">
    <source>
        <dbReference type="RuleBase" id="RU000461"/>
    </source>
</evidence>
<dbReference type="GO" id="GO:0004497">
    <property type="term" value="F:monooxygenase activity"/>
    <property type="evidence" value="ECO:0007669"/>
    <property type="project" value="UniProtKB-KW"/>
</dbReference>
<keyword evidence="7" id="KW-0812">Transmembrane</keyword>
<dbReference type="Gene3D" id="1.10.630.10">
    <property type="entry name" value="Cytochrome P450"/>
    <property type="match status" value="1"/>
</dbReference>
<evidence type="ECO:0000256" key="7">
    <source>
        <dbReference type="SAM" id="Phobius"/>
    </source>
</evidence>
<accession>L7JGV9</accession>
<gene>
    <name evidence="8" type="ORF">OOW_P131scaffold00356g3</name>
</gene>
<sequence length="587" mass="67050">MEQIVLLLCYLALPTIFLTVVRHALSLVQKKPNSVAKFPGPKQYPIVGRIHDLPRFSLWLKFKEWADIHGPIYQTRAVDNTFIIISDEKIAEELLVKRGHIYSGRPQIRALIGHKEGPVYVALMDRHDSWTQQRKWVHAAMAEAYRNRFYGHVESETKRYLAMLLLDPSRFLCHTREHCGRVMSRLAWDQAQQGAENGRSADETLHCMSVSGPIVNTVSPLWQLPWALNPWWRNEVRRESVQRAWWAGNYHVARRRFLEGDLPADTWAHRYFDQLARDGNDALEQSPEQVDFASCMLGFFSLVGAVTISGPLKFFLMAMALHPEWQRRAREEVDRVCGDRMPTVDDFAALPTVRAVLKETVRWRSGVPLGVPHQAEQDDVFRGVPIKKGTIVLACEWSLNRVPEKYPDGDSFRPERWLEPGWPTFQEPLSKYPNFRNGHGMHTFGWGRRTCLGQNIVDDEMFVFAAAVLWGFDMAQKLDRRTGEPVAIDTQATNSHVILEPLPFEMAFKPRSEARAAGILRGYEEDGYEASRSDLVAIFRITILFVCLLQVSRRTLASCVTGGLQSTASFNIIPTLRKVDTTVAVQT</sequence>
<name>L7JGV9_PYRO1</name>
<dbReference type="GO" id="GO:0016705">
    <property type="term" value="F:oxidoreductase activity, acting on paired donors, with incorporation or reduction of molecular oxygen"/>
    <property type="evidence" value="ECO:0007669"/>
    <property type="project" value="InterPro"/>
</dbReference>
<keyword evidence="3 6" id="KW-0560">Oxidoreductase</keyword>
<evidence type="ECO:0000256" key="4">
    <source>
        <dbReference type="ARBA" id="ARBA00023004"/>
    </source>
</evidence>
<evidence type="ECO:0000256" key="1">
    <source>
        <dbReference type="ARBA" id="ARBA00010617"/>
    </source>
</evidence>
<protein>
    <submittedName>
        <fullName evidence="8">Cytochrome P450</fullName>
    </submittedName>
</protein>
<evidence type="ECO:0000313" key="8">
    <source>
        <dbReference type="EMBL" id="ELQ66795.1"/>
    </source>
</evidence>
<dbReference type="SUPFAM" id="SSF48264">
    <property type="entry name" value="Cytochrome P450"/>
    <property type="match status" value="1"/>
</dbReference>
<keyword evidence="7" id="KW-0472">Membrane</keyword>
<dbReference type="PRINTS" id="PR00463">
    <property type="entry name" value="EP450I"/>
</dbReference>
<organism>
    <name type="scientific">Pyricularia oryzae (strain P131)</name>
    <name type="common">Rice blast fungus</name>
    <name type="synonym">Magnaporthe oryzae</name>
    <dbReference type="NCBI Taxonomy" id="1143193"/>
    <lineage>
        <taxon>Eukaryota</taxon>
        <taxon>Fungi</taxon>
        <taxon>Dikarya</taxon>
        <taxon>Ascomycota</taxon>
        <taxon>Pezizomycotina</taxon>
        <taxon>Sordariomycetes</taxon>
        <taxon>Sordariomycetidae</taxon>
        <taxon>Magnaporthales</taxon>
        <taxon>Pyriculariaceae</taxon>
        <taxon>Pyricularia</taxon>
    </lineage>
</organism>
<feature type="binding site" description="axial binding residue" evidence="5">
    <location>
        <position position="451"/>
    </location>
    <ligand>
        <name>heme</name>
        <dbReference type="ChEBI" id="CHEBI:30413"/>
    </ligand>
    <ligandPart>
        <name>Fe</name>
        <dbReference type="ChEBI" id="CHEBI:18248"/>
    </ligandPart>
</feature>
<comment type="cofactor">
    <cofactor evidence="5">
        <name>heme</name>
        <dbReference type="ChEBI" id="CHEBI:30413"/>
    </cofactor>
</comment>
<dbReference type="PANTHER" id="PTHR46300:SF6">
    <property type="entry name" value="CYTOCHROME P450 2C30"/>
    <property type="match status" value="1"/>
</dbReference>
<keyword evidence="4 5" id="KW-0408">Iron</keyword>
<dbReference type="Pfam" id="PF00067">
    <property type="entry name" value="p450"/>
    <property type="match status" value="2"/>
</dbReference>
<dbReference type="EMBL" id="JH794682">
    <property type="protein sequence ID" value="ELQ66795.1"/>
    <property type="molecule type" value="Genomic_DNA"/>
</dbReference>
<dbReference type="GO" id="GO:0020037">
    <property type="term" value="F:heme binding"/>
    <property type="evidence" value="ECO:0007669"/>
    <property type="project" value="InterPro"/>
</dbReference>
<comment type="similarity">
    <text evidence="1 6">Belongs to the cytochrome P450 family.</text>
</comment>
<dbReference type="InterPro" id="IPR001128">
    <property type="entry name" value="Cyt_P450"/>
</dbReference>
<keyword evidence="5 6" id="KW-0349">Heme</keyword>
<dbReference type="InterPro" id="IPR036396">
    <property type="entry name" value="Cyt_P450_sf"/>
</dbReference>
<evidence type="ECO:0000256" key="3">
    <source>
        <dbReference type="ARBA" id="ARBA00023002"/>
    </source>
</evidence>
<dbReference type="InterPro" id="IPR017972">
    <property type="entry name" value="Cyt_P450_CS"/>
</dbReference>
<keyword evidence="2 5" id="KW-0479">Metal-binding</keyword>
<dbReference type="InterPro" id="IPR002401">
    <property type="entry name" value="Cyt_P450_E_grp-I"/>
</dbReference>
<dbReference type="AlphaFoldDB" id="L7JGV9"/>
<keyword evidence="7" id="KW-1133">Transmembrane helix</keyword>